<keyword evidence="8" id="KW-1133">Transmembrane helix</keyword>
<dbReference type="GO" id="GO:0004497">
    <property type="term" value="F:monooxygenase activity"/>
    <property type="evidence" value="ECO:0007669"/>
    <property type="project" value="UniProtKB-KW"/>
</dbReference>
<evidence type="ECO:0000313" key="14">
    <source>
        <dbReference type="EMBL" id="EGO26176.1"/>
    </source>
</evidence>
<evidence type="ECO:0000256" key="12">
    <source>
        <dbReference type="ARBA" id="ARBA00023136"/>
    </source>
</evidence>
<dbReference type="GO" id="GO:0016020">
    <property type="term" value="C:membrane"/>
    <property type="evidence" value="ECO:0007669"/>
    <property type="project" value="UniProtKB-SubCell"/>
</dbReference>
<evidence type="ECO:0000256" key="6">
    <source>
        <dbReference type="ARBA" id="ARBA00022692"/>
    </source>
</evidence>
<dbReference type="PRINTS" id="PR00463">
    <property type="entry name" value="EP450I"/>
</dbReference>
<gene>
    <name evidence="14" type="ORF">SERLADRAFT_462940</name>
</gene>
<dbReference type="GO" id="GO:0016705">
    <property type="term" value="F:oxidoreductase activity, acting on paired donors, with incorporation or reduction of molecular oxygen"/>
    <property type="evidence" value="ECO:0007669"/>
    <property type="project" value="InterPro"/>
</dbReference>
<dbReference type="PRINTS" id="PR00385">
    <property type="entry name" value="P450"/>
</dbReference>
<evidence type="ECO:0000256" key="5">
    <source>
        <dbReference type="ARBA" id="ARBA00022617"/>
    </source>
</evidence>
<evidence type="ECO:0000256" key="7">
    <source>
        <dbReference type="ARBA" id="ARBA00022723"/>
    </source>
</evidence>
<evidence type="ECO:0008006" key="15">
    <source>
        <dbReference type="Google" id="ProtNLM"/>
    </source>
</evidence>
<evidence type="ECO:0000256" key="4">
    <source>
        <dbReference type="ARBA" id="ARBA00010617"/>
    </source>
</evidence>
<dbReference type="InterPro" id="IPR002401">
    <property type="entry name" value="Cyt_P450_E_grp-I"/>
</dbReference>
<keyword evidence="11" id="KW-0503">Monooxygenase</keyword>
<dbReference type="Gene3D" id="1.10.630.10">
    <property type="entry name" value="Cytochrome P450"/>
    <property type="match status" value="1"/>
</dbReference>
<dbReference type="GO" id="GO:0020037">
    <property type="term" value="F:heme binding"/>
    <property type="evidence" value="ECO:0007669"/>
    <property type="project" value="InterPro"/>
</dbReference>
<dbReference type="GeneID" id="18818459"/>
<evidence type="ECO:0000256" key="3">
    <source>
        <dbReference type="ARBA" id="ARBA00004721"/>
    </source>
</evidence>
<dbReference type="CDD" id="cd11069">
    <property type="entry name" value="CYP_FUM15-like"/>
    <property type="match status" value="1"/>
</dbReference>
<dbReference type="Proteomes" id="UP000008064">
    <property type="component" value="Unassembled WGS sequence"/>
</dbReference>
<evidence type="ECO:0000256" key="8">
    <source>
        <dbReference type="ARBA" id="ARBA00022989"/>
    </source>
</evidence>
<accession>F8NR03</accession>
<name>F8NR03_SERL9</name>
<dbReference type="AlphaFoldDB" id="F8NR03"/>
<evidence type="ECO:0000256" key="9">
    <source>
        <dbReference type="ARBA" id="ARBA00023002"/>
    </source>
</evidence>
<dbReference type="PANTHER" id="PTHR24305:SF166">
    <property type="entry name" value="CYTOCHROME P450 12A4, MITOCHONDRIAL-RELATED"/>
    <property type="match status" value="1"/>
</dbReference>
<dbReference type="OrthoDB" id="1470350at2759"/>
<dbReference type="EMBL" id="GL945432">
    <property type="protein sequence ID" value="EGO26176.1"/>
    <property type="molecule type" value="Genomic_DNA"/>
</dbReference>
<dbReference type="InterPro" id="IPR050121">
    <property type="entry name" value="Cytochrome_P450_monoxygenase"/>
</dbReference>
<evidence type="ECO:0000256" key="2">
    <source>
        <dbReference type="ARBA" id="ARBA00004370"/>
    </source>
</evidence>
<organism>
    <name type="scientific">Serpula lacrymans var. lacrymans (strain S7.9)</name>
    <name type="common">Dry rot fungus</name>
    <dbReference type="NCBI Taxonomy" id="578457"/>
    <lineage>
        <taxon>Eukaryota</taxon>
        <taxon>Fungi</taxon>
        <taxon>Dikarya</taxon>
        <taxon>Basidiomycota</taxon>
        <taxon>Agaricomycotina</taxon>
        <taxon>Agaricomycetes</taxon>
        <taxon>Agaricomycetidae</taxon>
        <taxon>Boletales</taxon>
        <taxon>Coniophorineae</taxon>
        <taxon>Serpulaceae</taxon>
        <taxon>Serpula</taxon>
    </lineage>
</organism>
<evidence type="ECO:0000256" key="13">
    <source>
        <dbReference type="PIRSR" id="PIRSR602401-1"/>
    </source>
</evidence>
<dbReference type="RefSeq" id="XP_007316349.1">
    <property type="nucleotide sequence ID" value="XM_007316287.1"/>
</dbReference>
<dbReference type="Pfam" id="PF00067">
    <property type="entry name" value="p450"/>
    <property type="match status" value="1"/>
</dbReference>
<dbReference type="InterPro" id="IPR001128">
    <property type="entry name" value="Cyt_P450"/>
</dbReference>
<dbReference type="KEGG" id="sla:SERLADRAFT_462940"/>
<comment type="pathway">
    <text evidence="3">Secondary metabolite biosynthesis; terpenoid biosynthesis.</text>
</comment>
<dbReference type="PANTHER" id="PTHR24305">
    <property type="entry name" value="CYTOCHROME P450"/>
    <property type="match status" value="1"/>
</dbReference>
<comment type="similarity">
    <text evidence="4">Belongs to the cytochrome P450 family.</text>
</comment>
<keyword evidence="12" id="KW-0472">Membrane</keyword>
<comment type="subcellular location">
    <subcellularLocation>
        <location evidence="2">Membrane</location>
    </subcellularLocation>
</comment>
<comment type="cofactor">
    <cofactor evidence="1 13">
        <name>heme</name>
        <dbReference type="ChEBI" id="CHEBI:30413"/>
    </cofactor>
</comment>
<dbReference type="SUPFAM" id="SSF48264">
    <property type="entry name" value="Cytochrome P450"/>
    <property type="match status" value="1"/>
</dbReference>
<evidence type="ECO:0000256" key="1">
    <source>
        <dbReference type="ARBA" id="ARBA00001971"/>
    </source>
</evidence>
<dbReference type="InterPro" id="IPR036396">
    <property type="entry name" value="Cyt_P450_sf"/>
</dbReference>
<keyword evidence="7 13" id="KW-0479">Metal-binding</keyword>
<dbReference type="HOGENOM" id="CLU_001570_5_11_1"/>
<feature type="binding site" description="axial binding residue" evidence="13">
    <location>
        <position position="481"/>
    </location>
    <ligand>
        <name>heme</name>
        <dbReference type="ChEBI" id="CHEBI:30413"/>
    </ligand>
    <ligandPart>
        <name>Fe</name>
        <dbReference type="ChEBI" id="CHEBI:18248"/>
    </ligandPart>
</feature>
<evidence type="ECO:0000256" key="10">
    <source>
        <dbReference type="ARBA" id="ARBA00023004"/>
    </source>
</evidence>
<keyword evidence="5 13" id="KW-0349">Heme</keyword>
<protein>
    <recommendedName>
        <fullName evidence="15">Cytochrome P450</fullName>
    </recommendedName>
</protein>
<keyword evidence="10 13" id="KW-0408">Iron</keyword>
<proteinExistence type="inferred from homology"/>
<keyword evidence="6" id="KW-0812">Transmembrane</keyword>
<evidence type="ECO:0000256" key="11">
    <source>
        <dbReference type="ARBA" id="ARBA00023033"/>
    </source>
</evidence>
<keyword evidence="9" id="KW-0560">Oxidoreductase</keyword>
<sequence>MILDHISVFAPVLLATGLVYGLYRRYTRVSVADIPGPKSDSFLLGNLRELYQGQAGEADFKWQRQFGDLVRIKSAIGDDVLLVSDPKALQYMFQTSGYNFPKQKERRVVSRLLNGPGIVWADGDDHKRQRKVMLPGFGGPESKAFVSVFRGYASQLSAKWMDIVSNTDNQSAELNVPSWLSRATLDAIGDAAFGYHFGSVQDGGNFLAKSYSNLMSDIFGLPSAQQIFFQSVSKYLPMRLLDYLGDHGSSPRIVRMRDMQSVATGVAKDLVKEKAETLLQGKNNRDVFGLLVKANMAQDAKTKLTEEELLAQMRTVLFAGHETTSNTVSWALLELARNPKIQDRLRAEIRATEVSVRARGDSEFTIADFDAMPYTIAVMKEVLRFHPVAYHVHRYAGRDDVLPLSRPMTTVSGKIVSEVPIPKGIRIIASIAGYNRNKDVWGEDAHTFNPDRWLTGKTEKKGTSVGVYGNLMTFLGGIRSCIGWRFAVVEIQAFLIEMVNNFEFSLTEKSNRIRREACLVMVPTVEGEVEKGVQMPLSVSIATRDD</sequence>
<dbReference type="GO" id="GO:0005506">
    <property type="term" value="F:iron ion binding"/>
    <property type="evidence" value="ECO:0007669"/>
    <property type="project" value="InterPro"/>
</dbReference>
<reference evidence="14" key="1">
    <citation type="submission" date="2011-04" db="EMBL/GenBank/DDBJ databases">
        <title>Evolution of plant cell wall degrading machinery underlies the functional diversity of forest fungi.</title>
        <authorList>
            <consortium name="US DOE Joint Genome Institute (JGI-PGF)"/>
            <person name="Eastwood D.C."/>
            <person name="Floudas D."/>
            <person name="Binder M."/>
            <person name="Majcherczyk A."/>
            <person name="Schneider P."/>
            <person name="Aerts A."/>
            <person name="Asiegbu F.O."/>
            <person name="Baker S.E."/>
            <person name="Barry K."/>
            <person name="Bendiksby M."/>
            <person name="Blumentritt M."/>
            <person name="Coutinho P.M."/>
            <person name="Cullen D."/>
            <person name="Cullen D."/>
            <person name="Gathman A."/>
            <person name="Goodell B."/>
            <person name="Henrissat B."/>
            <person name="Ihrmark K."/>
            <person name="Kauserud H."/>
            <person name="Kohler A."/>
            <person name="LaButti K."/>
            <person name="Lapidus A."/>
            <person name="Lavin J.L."/>
            <person name="Lee Y.-H."/>
            <person name="Lindquist E."/>
            <person name="Lilly W."/>
            <person name="Lucas S."/>
            <person name="Morin E."/>
            <person name="Murat C."/>
            <person name="Oguiza J.A."/>
            <person name="Park J."/>
            <person name="Pisabarro A.G."/>
            <person name="Riley R."/>
            <person name="Rosling A."/>
            <person name="Salamov A."/>
            <person name="Schmidt O."/>
            <person name="Schmutz J."/>
            <person name="Skrede I."/>
            <person name="Stenlid J."/>
            <person name="Wiebenga A."/>
            <person name="Xie X."/>
            <person name="Kues U."/>
            <person name="Hibbett D.S."/>
            <person name="Hoffmeister D."/>
            <person name="Hogberg N."/>
            <person name="Martin F."/>
            <person name="Grigoriev I.V."/>
            <person name="Watkinson S.C."/>
        </authorList>
    </citation>
    <scope>NUCLEOTIDE SEQUENCE</scope>
    <source>
        <strain evidence="14">S7.9</strain>
    </source>
</reference>